<organism evidence="1 2">
    <name type="scientific">Eschrichtius robustus</name>
    <name type="common">California gray whale</name>
    <name type="synonym">Eschrichtius gibbosus</name>
    <dbReference type="NCBI Taxonomy" id="9764"/>
    <lineage>
        <taxon>Eukaryota</taxon>
        <taxon>Metazoa</taxon>
        <taxon>Chordata</taxon>
        <taxon>Craniata</taxon>
        <taxon>Vertebrata</taxon>
        <taxon>Euteleostomi</taxon>
        <taxon>Mammalia</taxon>
        <taxon>Eutheria</taxon>
        <taxon>Laurasiatheria</taxon>
        <taxon>Artiodactyla</taxon>
        <taxon>Whippomorpha</taxon>
        <taxon>Cetacea</taxon>
        <taxon>Mysticeti</taxon>
        <taxon>Eschrichtiidae</taxon>
        <taxon>Eschrichtius</taxon>
    </lineage>
</organism>
<reference evidence="1 2" key="1">
    <citation type="submission" date="2022-11" db="EMBL/GenBank/DDBJ databases">
        <title>Whole genome sequence of Eschrichtius robustus ER-17-0199.</title>
        <authorList>
            <person name="Bruniche-Olsen A."/>
            <person name="Black A.N."/>
            <person name="Fields C.J."/>
            <person name="Walden K."/>
            <person name="Dewoody J.A."/>
        </authorList>
    </citation>
    <scope>NUCLEOTIDE SEQUENCE [LARGE SCALE GENOMIC DNA]</scope>
    <source>
        <strain evidence="1">ER-17-0199</strain>
        <tissue evidence="1">Blubber</tissue>
    </source>
</reference>
<gene>
    <name evidence="1" type="ORF">J1605_009407</name>
</gene>
<name>A0AB34GTM0_ESCRO</name>
<keyword evidence="2" id="KW-1185">Reference proteome</keyword>
<comment type="caution">
    <text evidence="1">The sequence shown here is derived from an EMBL/GenBank/DDBJ whole genome shotgun (WGS) entry which is preliminary data.</text>
</comment>
<evidence type="ECO:0000313" key="1">
    <source>
        <dbReference type="EMBL" id="KAJ8782799.1"/>
    </source>
</evidence>
<proteinExistence type="predicted"/>
<protein>
    <submittedName>
        <fullName evidence="1">Uncharacterized protein</fullName>
    </submittedName>
</protein>
<dbReference type="EMBL" id="JAIQCJ010002089">
    <property type="protein sequence ID" value="KAJ8782799.1"/>
    <property type="molecule type" value="Genomic_DNA"/>
</dbReference>
<sequence length="111" mass="12158">MAPGSGSSPLAPALLPTKAVAASTLWEKKQSPLTSRPALPPKPLVTGTLQRVAPHKDMPLRPGQVTVFSPYWHQQRSKSKGRGWLNNLSLAKGLRWQVCLELKPKLSVFLQ</sequence>
<dbReference type="Proteomes" id="UP001159641">
    <property type="component" value="Unassembled WGS sequence"/>
</dbReference>
<dbReference type="AlphaFoldDB" id="A0AB34GTM0"/>
<accession>A0AB34GTM0</accession>
<evidence type="ECO:0000313" key="2">
    <source>
        <dbReference type="Proteomes" id="UP001159641"/>
    </source>
</evidence>